<dbReference type="PANTHER" id="PTHR18964:SF149">
    <property type="entry name" value="BIFUNCTIONAL UDP-N-ACETYLGLUCOSAMINE 2-EPIMERASE_N-ACETYLMANNOSAMINE KINASE"/>
    <property type="match status" value="1"/>
</dbReference>
<dbReference type="SUPFAM" id="SSF53067">
    <property type="entry name" value="Actin-like ATPase domain"/>
    <property type="match status" value="1"/>
</dbReference>
<organism evidence="4 5">
    <name type="scientific">Anaerotignum lactatifermentans</name>
    <dbReference type="NCBI Taxonomy" id="160404"/>
    <lineage>
        <taxon>Bacteria</taxon>
        <taxon>Bacillati</taxon>
        <taxon>Bacillota</taxon>
        <taxon>Clostridia</taxon>
        <taxon>Lachnospirales</taxon>
        <taxon>Anaerotignaceae</taxon>
        <taxon>Anaerotignum</taxon>
    </lineage>
</organism>
<dbReference type="InterPro" id="IPR036390">
    <property type="entry name" value="WH_DNA-bd_sf"/>
</dbReference>
<gene>
    <name evidence="4" type="ORF">H9X83_06715</name>
</gene>
<comment type="caution">
    <text evidence="4">The sequence shown here is derived from an EMBL/GenBank/DDBJ whole genome shotgun (WGS) entry which is preliminary data.</text>
</comment>
<proteinExistence type="inferred from homology"/>
<dbReference type="InterPro" id="IPR036388">
    <property type="entry name" value="WH-like_DNA-bd_sf"/>
</dbReference>
<evidence type="ECO:0000313" key="4">
    <source>
        <dbReference type="EMBL" id="MBM6877850.1"/>
    </source>
</evidence>
<evidence type="ECO:0000256" key="1">
    <source>
        <dbReference type="ARBA" id="ARBA00002486"/>
    </source>
</evidence>
<protein>
    <submittedName>
        <fullName evidence="4">ROK family transcriptional regulator</fullName>
    </submittedName>
</protein>
<dbReference type="Gene3D" id="3.30.420.40">
    <property type="match status" value="2"/>
</dbReference>
<evidence type="ECO:0000313" key="5">
    <source>
        <dbReference type="Proteomes" id="UP000729290"/>
    </source>
</evidence>
<dbReference type="Proteomes" id="UP000729290">
    <property type="component" value="Unassembled WGS sequence"/>
</dbReference>
<dbReference type="Pfam" id="PF00480">
    <property type="entry name" value="ROK"/>
    <property type="match status" value="1"/>
</dbReference>
<dbReference type="EMBL" id="JACSNV010000008">
    <property type="protein sequence ID" value="MBM6877850.1"/>
    <property type="molecule type" value="Genomic_DNA"/>
</dbReference>
<evidence type="ECO:0000256" key="2">
    <source>
        <dbReference type="ARBA" id="ARBA00006479"/>
    </source>
</evidence>
<dbReference type="PROSITE" id="PS01125">
    <property type="entry name" value="ROK"/>
    <property type="match status" value="1"/>
</dbReference>
<name>A0ABS2G9M3_9FIRM</name>
<dbReference type="InterPro" id="IPR000600">
    <property type="entry name" value="ROK"/>
</dbReference>
<evidence type="ECO:0000256" key="3">
    <source>
        <dbReference type="ARBA" id="ARBA00022629"/>
    </source>
</evidence>
<sequence length="376" mass="42296">MTPKKISTAQLRKQNRNQVFRAVYDAENPMTKQEIAQKLHLSLPTVTQNLKELFDECLLAYAGTDASTGGRKARLIALDENAYFSVGIELSPKHIRYIAINLKAKELAYERVEHAFTNTSEYRIFYAEKLEEFLNKFHLSRERLLGVGITLPGIVSEQKEIVEIAPVLHIRRMKLSLFTENIPYPTFVQNDASAGGVAEWWNYDGPSAMAYLFVGKGVGGALMMDGKSFEGQNRHSGEFGHMCIVPNGRPCNCGRRGCLEAYCSTSCITDDLGLSPEEFFTALARNDPKVTAIWEEYSDYLVTAIHNIHMVMDCDIVLGGSLTPYFQSQLPYLRKKLRERSFFPDEEDFLFLGKCEGKANCVGVALHFIAGFLESI</sequence>
<comment type="function">
    <text evidence="1">Transcriptional repressor of xylose-utilizing enzymes.</text>
</comment>
<dbReference type="Gene3D" id="1.10.10.10">
    <property type="entry name" value="Winged helix-like DNA-binding domain superfamily/Winged helix DNA-binding domain"/>
    <property type="match status" value="1"/>
</dbReference>
<keyword evidence="3" id="KW-0119">Carbohydrate metabolism</keyword>
<dbReference type="InterPro" id="IPR049874">
    <property type="entry name" value="ROK_cs"/>
</dbReference>
<reference evidence="4 5" key="1">
    <citation type="journal article" date="2021" name="Sci. Rep.">
        <title>The distribution of antibiotic resistance genes in chicken gut microbiota commensals.</title>
        <authorList>
            <person name="Juricova H."/>
            <person name="Matiasovicova J."/>
            <person name="Kubasova T."/>
            <person name="Cejkova D."/>
            <person name="Rychlik I."/>
        </authorList>
    </citation>
    <scope>NUCLEOTIDE SEQUENCE [LARGE SCALE GENOMIC DNA]</scope>
    <source>
        <strain evidence="4 5">An431b</strain>
    </source>
</reference>
<dbReference type="InterPro" id="IPR043129">
    <property type="entry name" value="ATPase_NBD"/>
</dbReference>
<dbReference type="RefSeq" id="WP_205132686.1">
    <property type="nucleotide sequence ID" value="NZ_JACSNT010000002.1"/>
</dbReference>
<keyword evidence="3" id="KW-0859">Xylose metabolism</keyword>
<dbReference type="SUPFAM" id="SSF46785">
    <property type="entry name" value="Winged helix' DNA-binding domain"/>
    <property type="match status" value="1"/>
</dbReference>
<dbReference type="PANTHER" id="PTHR18964">
    <property type="entry name" value="ROK (REPRESSOR, ORF, KINASE) FAMILY"/>
    <property type="match status" value="1"/>
</dbReference>
<keyword evidence="5" id="KW-1185">Reference proteome</keyword>
<accession>A0ABS2G9M3</accession>
<comment type="similarity">
    <text evidence="2">Belongs to the ROK (NagC/XylR) family.</text>
</comment>